<evidence type="ECO:0000259" key="2">
    <source>
        <dbReference type="Pfam" id="PF18857"/>
    </source>
</evidence>
<dbReference type="Proteomes" id="UP000030208">
    <property type="component" value="Segment"/>
</dbReference>
<keyword evidence="4" id="KW-1185">Reference proteome</keyword>
<sequence length="1672" mass="184708">MPYKYDENAGKKRFDEMFGKGSYNAGMNQAKKIGYWKAQPDIEKMKWKQRQDAFKEAERQRKEAEREAEREYKRQVAAEKKANAEKYRMQEAAKKQGRGGVMPSRKQVQKEAKIQAYYKKHGKFPKSIQDELDTMPTLSKAHIDAVHKGKKSKGKGKGKKSKKKKGFLDKAGSFLGGVAKDVGNSIKDEFVAEKKKAVSGAKDFKYAYQALNPFDKVSAKEANAKSKKNHQKLAKSKAVKAQDRTTMRIADGATLGLLSNAQKRVTGKDPSYKSKRKVGKGGATDFIADGLGLLAPGGASYKAASKIGKVAEAGKLGKAAMKSAKGVKGLGKFNKEVIRGMGAGGLYSAGEIGIREGLNGKDYSWKDNARDASLNIALGGLADGGGHLLGRGLKSLMKGNKAAQVKGAKNVLNDDPFNLSRFNGKQRETVKGTFEGQNVVDRNAPRLGAPKQEPTQMLTGATENPMDRLQKALGSPLVKDPAAKFRKSVDIEGTPQLNEPIGQGKPQEYWKQQLDDVTSKAPSTGTLKEFNDAVNQQLEYLKSSLKGRGGVEVGTTDNGMIGNNRQVTGRYTVSKNPGWFQDFYKQNGRAPNQSELKGIAEEQVMKGFKDEYGDVPAWQPKSINDLDQQKADFENSLGGSESDFRNADGVDEVLQAIEEQKNKVYSDYEKILSGSFKGTDSQKQAIQTIMQQNPDFKGMTLDQLEELANPLQQSADMPPLQFKKTVQNRGTKIVQGPDGRNIVVPSYGKDDFVNYTGNMNPNQRVAQRMEGNFTTSPTNDGLKINQDQPLPFMKQEPALNFKKTIQQEVPRKDLTEIKTQDMAPDGSPAFGGYDYQNPQFKTRMFTQFFNDNADGLATETGKHINREAPGFIARQKEKLSEATKGFRAGYLDDLAPLERLEKKINGGVASAEDSLYKTARLFRGSPERAHKVVSDQLSPIIKEMKANNIKLNDLVDYATAVHARDLNRQGIKSGLSDAEINKDIINFESPNMERLRQKLVAASNDVTKKELVDTGILSQEAFDAMRKKHPNYMPMFRHFDDDKVNFQGGINSAVANATNPIKKMKGSDRDIIDPMESMVKNMFNAVTQGDKQRVASQLGKLAAKDTEGAFIRRVDPSEARNRLNTVKAYENGQEVHYEVEPDVYKAMKGLDKESTNGLIRLFAHPASWLRAGATLTPEFSMRNFMRDVPAAYIVSESGFNPLVDFPVGLWQSMSLKVGGKTLKDTGKLYKEFIDSNGGYGNIVSNDRKLHQEVIKNVLKEGDNPKFRNIVNPKAYLKILQGIADVTESATKVGEYRAALRKGATKEEAAYRARDIMDFARSGNNIREANKVVAFLNANIQGKDKLLRSFAKNPAKFTAKSVAMVSLPTIGIIAAQHNLANEEQRKSIDDAPQWLKNSFWLMPIPGTNQVARIPKPFDVAPLFADPIERAADFAYKNNPKAFEGYMKETFSSMSLPVLMSGLVPLIEGFTGQSFFRQGPIDGRSDDNKEFKDHYDIKTSATARVIGAGIDKATGGEGLFKNFGSPRVVDNTIRGLTGGLGTYAVDGLDAAIVNPILKATGKHDGIAKPDKLISQQPVARAFLMDQGSTGESMNKLYNLREKLQRQKGSKNPNFDEYKYEQVKAGTEEIGGVTKAMNEVKNSTTLSSKQKRDRLEQLNRQRNEVARKAWKSIGN</sequence>
<organism evidence="3 4">
    <name type="scientific">Bacillus phage Pascal</name>
    <dbReference type="NCBI Taxonomy" id="1540092"/>
    <lineage>
        <taxon>Viruses</taxon>
        <taxon>Duplodnaviria</taxon>
        <taxon>Heunggongvirae</taxon>
        <taxon>Uroviricota</taxon>
        <taxon>Caudoviricetes</taxon>
        <taxon>Pagevirus</taxon>
        <taxon>Pagevirus pascal</taxon>
    </lineage>
</organism>
<dbReference type="InterPro" id="IPR040561">
    <property type="entry name" value="LPD38"/>
</dbReference>
<feature type="region of interest" description="Disordered" evidence="1">
    <location>
        <begin position="1637"/>
        <end position="1672"/>
    </location>
</feature>
<feature type="domain" description="Large polyvalent protein associated" evidence="2">
    <location>
        <begin position="1388"/>
        <end position="1553"/>
    </location>
</feature>
<reference evidence="3 4" key="1">
    <citation type="journal article" date="2015" name="Genome Announc.">
        <title>Complete Genome of Bacillus megaterium Podophage Pascal.</title>
        <authorList>
            <person name="Snowden J.D."/>
            <person name="Vega Gonzalez A.E."/>
            <person name="Maroun J.W."/>
            <person name="Hernandez A.C."/>
            <person name="Kuty Everett G.F."/>
        </authorList>
    </citation>
    <scope>NUCLEOTIDE SEQUENCE [LARGE SCALE GENOMIC DNA]</scope>
</reference>
<dbReference type="EMBL" id="KM236247">
    <property type="protein sequence ID" value="AIW03654.1"/>
    <property type="molecule type" value="Genomic_DNA"/>
</dbReference>
<accession>A0A0A0RPU4</accession>
<feature type="compositionally biased region" description="Basic residues" evidence="1">
    <location>
        <begin position="148"/>
        <end position="165"/>
    </location>
</feature>
<evidence type="ECO:0000256" key="1">
    <source>
        <dbReference type="SAM" id="MobiDB-lite"/>
    </source>
</evidence>
<dbReference type="KEGG" id="vg:24607698"/>
<evidence type="ECO:0000313" key="3">
    <source>
        <dbReference type="EMBL" id="AIW03654.1"/>
    </source>
</evidence>
<proteinExistence type="predicted"/>
<feature type="compositionally biased region" description="Basic and acidic residues" evidence="1">
    <location>
        <begin position="1650"/>
        <end position="1664"/>
    </location>
</feature>
<dbReference type="GeneID" id="24607698"/>
<name>A0A0A0RPU4_9CAUD</name>
<feature type="region of interest" description="Disordered" evidence="1">
    <location>
        <begin position="139"/>
        <end position="165"/>
    </location>
</feature>
<feature type="region of interest" description="Disordered" evidence="1">
    <location>
        <begin position="58"/>
        <end position="85"/>
    </location>
</feature>
<dbReference type="RefSeq" id="YP_009151487.1">
    <property type="nucleotide sequence ID" value="NC_027372.1"/>
</dbReference>
<gene>
    <name evidence="3" type="ORF">CPT_Pascal19</name>
</gene>
<evidence type="ECO:0000313" key="4">
    <source>
        <dbReference type="Proteomes" id="UP000030208"/>
    </source>
</evidence>
<dbReference type="Pfam" id="PF18857">
    <property type="entry name" value="LPD38"/>
    <property type="match status" value="1"/>
</dbReference>
<protein>
    <recommendedName>
        <fullName evidence="2">Large polyvalent protein associated domain-containing protein</fullName>
    </recommendedName>
</protein>